<evidence type="ECO:0000256" key="1">
    <source>
        <dbReference type="SAM" id="MobiDB-lite"/>
    </source>
</evidence>
<reference evidence="2 3" key="1">
    <citation type="journal article" date="2009" name="Science">
        <title>Green evolution and dynamic adaptations revealed by genomes of the marine picoeukaryotes Micromonas.</title>
        <authorList>
            <person name="Worden A.Z."/>
            <person name="Lee J.H."/>
            <person name="Mock T."/>
            <person name="Rouze P."/>
            <person name="Simmons M.P."/>
            <person name="Aerts A.L."/>
            <person name="Allen A.E."/>
            <person name="Cuvelier M.L."/>
            <person name="Derelle E."/>
            <person name="Everett M.V."/>
            <person name="Foulon E."/>
            <person name="Grimwood J."/>
            <person name="Gundlach H."/>
            <person name="Henrissat B."/>
            <person name="Napoli C."/>
            <person name="McDonald S.M."/>
            <person name="Parker M.S."/>
            <person name="Rombauts S."/>
            <person name="Salamov A."/>
            <person name="Von Dassow P."/>
            <person name="Badger J.H."/>
            <person name="Coutinho P.M."/>
            <person name="Demir E."/>
            <person name="Dubchak I."/>
            <person name="Gentemann C."/>
            <person name="Eikrem W."/>
            <person name="Gready J.E."/>
            <person name="John U."/>
            <person name="Lanier W."/>
            <person name="Lindquist E.A."/>
            <person name="Lucas S."/>
            <person name="Mayer K.F."/>
            <person name="Moreau H."/>
            <person name="Not F."/>
            <person name="Otillar R."/>
            <person name="Panaud O."/>
            <person name="Pangilinan J."/>
            <person name="Paulsen I."/>
            <person name="Piegu B."/>
            <person name="Poliakov A."/>
            <person name="Robbens S."/>
            <person name="Schmutz J."/>
            <person name="Toulza E."/>
            <person name="Wyss T."/>
            <person name="Zelensky A."/>
            <person name="Zhou K."/>
            <person name="Armbrust E.V."/>
            <person name="Bhattacharya D."/>
            <person name="Goodenough U.W."/>
            <person name="Van de Peer Y."/>
            <person name="Grigoriev I.V."/>
        </authorList>
    </citation>
    <scope>NUCLEOTIDE SEQUENCE [LARGE SCALE GENOMIC DNA]</scope>
    <source>
        <strain evidence="3">RCC299 / NOUM17</strain>
    </source>
</reference>
<evidence type="ECO:0000313" key="3">
    <source>
        <dbReference type="Proteomes" id="UP000002009"/>
    </source>
</evidence>
<organism evidence="2 3">
    <name type="scientific">Micromonas commoda (strain RCC299 / NOUM17 / CCMP2709)</name>
    <name type="common">Picoplanktonic green alga</name>
    <dbReference type="NCBI Taxonomy" id="296587"/>
    <lineage>
        <taxon>Eukaryota</taxon>
        <taxon>Viridiplantae</taxon>
        <taxon>Chlorophyta</taxon>
        <taxon>Mamiellophyceae</taxon>
        <taxon>Mamiellales</taxon>
        <taxon>Mamiellaceae</taxon>
        <taxon>Micromonas</taxon>
    </lineage>
</organism>
<feature type="region of interest" description="Disordered" evidence="1">
    <location>
        <begin position="240"/>
        <end position="308"/>
    </location>
</feature>
<protein>
    <submittedName>
        <fullName evidence="2">Uncharacterized protein</fullName>
    </submittedName>
</protein>
<sequence length="447" mass="48461">METRDVAPDGRRHVVDERGAPKRLPMPFRNGDKLAKAGHPVESSERNYVLAFEMFGVMRNAMFFRGPWITDDDWRRWHGPLTDCGLDDDDVFETAKNHPDGKLGRQLNRTMVLRMIRYPMYNGGDTAAQMEHYADAALADFLCVVAPELSTDPTYASWPHRSRCVAIRQSLALAANKAPTCWLNAYRRFYTDQGPAHDASSDVGAQGGSHGSGYWDEHAKLAGRGYQPTEREREIMAKARREADVASGSEGGAPGDRSNEIPGMTDGVSTDANDDTSNETPPPDETTTKTKTGAKNQDGVEAVPGEPLSDQVIASAPGWPTRLLYVAWRQQPGVGGGDALMGGLVKHCGEVKAAADEWGLGGSCDVTAEGAISGTAEGSAYNVAEFTKWIIKSFHAHEFGDSPTLLGPDVSQLDTEFSAPTSPEDYPDGYLEGNEESPDDAPPKDEL</sequence>
<feature type="region of interest" description="Disordered" evidence="1">
    <location>
        <begin position="195"/>
        <end position="216"/>
    </location>
</feature>
<dbReference type="GeneID" id="8244286"/>
<dbReference type="RefSeq" id="XP_002503355.1">
    <property type="nucleotide sequence ID" value="XM_002503309.1"/>
</dbReference>
<accession>C1E927</accession>
<dbReference type="InParanoid" id="C1E927"/>
<dbReference type="KEGG" id="mis:MICPUN_108505"/>
<dbReference type="OMA" id="MPARSAY"/>
<dbReference type="Proteomes" id="UP000002009">
    <property type="component" value="Chromosome 6"/>
</dbReference>
<name>C1E927_MICCC</name>
<feature type="region of interest" description="Disordered" evidence="1">
    <location>
        <begin position="17"/>
        <end position="37"/>
    </location>
</feature>
<feature type="compositionally biased region" description="Polar residues" evidence="1">
    <location>
        <begin position="412"/>
        <end position="421"/>
    </location>
</feature>
<gene>
    <name evidence="2" type="ORF">MICPUN_108505</name>
</gene>
<proteinExistence type="predicted"/>
<dbReference type="EMBL" id="CP001327">
    <property type="protein sequence ID" value="ACO64613.1"/>
    <property type="molecule type" value="Genomic_DNA"/>
</dbReference>
<evidence type="ECO:0000313" key="2">
    <source>
        <dbReference type="EMBL" id="ACO64613.1"/>
    </source>
</evidence>
<dbReference type="OrthoDB" id="502233at2759"/>
<dbReference type="AlphaFoldDB" id="C1E927"/>
<feature type="region of interest" description="Disordered" evidence="1">
    <location>
        <begin position="401"/>
        <end position="447"/>
    </location>
</feature>
<keyword evidence="3" id="KW-1185">Reference proteome</keyword>